<proteinExistence type="predicted"/>
<evidence type="ECO:0000313" key="3">
    <source>
        <dbReference type="EMBL" id="SVP92731.1"/>
    </source>
</evidence>
<evidence type="ECO:0000313" key="4">
    <source>
        <dbReference type="EMBL" id="SVP93536.1"/>
    </source>
</evidence>
<feature type="domain" description="CID" evidence="2">
    <location>
        <begin position="89"/>
        <end position="229"/>
    </location>
</feature>
<protein>
    <submittedName>
        <fullName evidence="4">RNA polymerase II-binding domain., putative</fullName>
    </submittedName>
</protein>
<sequence>MVEISDDKLEEISDSECDSDSNNSNPIITSSNFNFNPNSNFVISGKPISEGDVQQYGYKYVWEYLQYHPDKAKQFSVIVDHISRKKKLEEIFPEQFITQKISQLDTTQLSIESFSNYVMQFCYPPSPILQLFHDQFISAPVNNSTLRLAIFYVYNHLVQTFTNENIWRYNISFHFTGLDIFCIPCIIHTNKINCNNIIHICNCINIWRQRGIYSKEVCDKLENITTNSSIIKSDLTIQSTDFNVNDELGYLNVLYNIFKMPLVDQVYNSVTSKCDVNSIINGENDEYLQEMINDGVEEDFTEAGRLSGQELIILNSACLDLGGMIKENDENFKILRKEISKLDALLNRK</sequence>
<organism evidence="4">
    <name type="scientific">Theileria annulata</name>
    <dbReference type="NCBI Taxonomy" id="5874"/>
    <lineage>
        <taxon>Eukaryota</taxon>
        <taxon>Sar</taxon>
        <taxon>Alveolata</taxon>
        <taxon>Apicomplexa</taxon>
        <taxon>Aconoidasida</taxon>
        <taxon>Piroplasmida</taxon>
        <taxon>Theileriidae</taxon>
        <taxon>Theileria</taxon>
    </lineage>
</organism>
<dbReference type="AlphaFoldDB" id="A0A3B0NEI0"/>
<dbReference type="EMBL" id="UIVS01000003">
    <property type="protein sequence ID" value="SVP92731.1"/>
    <property type="molecule type" value="Genomic_DNA"/>
</dbReference>
<dbReference type="InterPro" id="IPR008942">
    <property type="entry name" value="ENTH_VHS"/>
</dbReference>
<dbReference type="EMBL" id="UIVT01000003">
    <property type="protein sequence ID" value="SVP93536.1"/>
    <property type="molecule type" value="Genomic_DNA"/>
</dbReference>
<dbReference type="Gene3D" id="1.25.40.90">
    <property type="match status" value="1"/>
</dbReference>
<feature type="region of interest" description="Disordered" evidence="1">
    <location>
        <begin position="1"/>
        <end position="25"/>
    </location>
</feature>
<gene>
    <name evidence="4" type="ORF">TAT_000252900</name>
    <name evidence="3" type="ORF">TAV_000252900</name>
</gene>
<dbReference type="Pfam" id="PF04818">
    <property type="entry name" value="CID"/>
    <property type="match status" value="1"/>
</dbReference>
<feature type="compositionally biased region" description="Basic and acidic residues" evidence="1">
    <location>
        <begin position="1"/>
        <end position="11"/>
    </location>
</feature>
<reference evidence="4" key="1">
    <citation type="submission" date="2018-07" db="EMBL/GenBank/DDBJ databases">
        <authorList>
            <person name="Quirk P.G."/>
            <person name="Krulwich T.A."/>
        </authorList>
    </citation>
    <scope>NUCLEOTIDE SEQUENCE</scope>
    <source>
        <strain evidence="4">Anand</strain>
    </source>
</reference>
<dbReference type="InterPro" id="IPR006569">
    <property type="entry name" value="CID_dom"/>
</dbReference>
<evidence type="ECO:0000256" key="1">
    <source>
        <dbReference type="SAM" id="MobiDB-lite"/>
    </source>
</evidence>
<name>A0A3B0NEI0_THEAN</name>
<dbReference type="PROSITE" id="PS51391">
    <property type="entry name" value="CID"/>
    <property type="match status" value="1"/>
</dbReference>
<dbReference type="VEuPathDB" id="PiroplasmaDB:TA04295"/>
<accession>A0A3B0NEI0</accession>
<evidence type="ECO:0000259" key="2">
    <source>
        <dbReference type="PROSITE" id="PS51391"/>
    </source>
</evidence>